<dbReference type="NCBIfam" id="TIGR01760">
    <property type="entry name" value="tape_meas_TP901"/>
    <property type="match status" value="1"/>
</dbReference>
<keyword evidence="3" id="KW-0812">Transmembrane</keyword>
<keyword evidence="7" id="KW-1185">Reference proteome</keyword>
<feature type="transmembrane region" description="Helical" evidence="3">
    <location>
        <begin position="807"/>
        <end position="830"/>
    </location>
</feature>
<name>A0A429ZT73_9ENTE</name>
<evidence type="ECO:0000256" key="3">
    <source>
        <dbReference type="SAM" id="Phobius"/>
    </source>
</evidence>
<keyword evidence="2" id="KW-0175">Coiled coil</keyword>
<dbReference type="Pfam" id="PF10145">
    <property type="entry name" value="PhageMin_Tail"/>
    <property type="match status" value="1"/>
</dbReference>
<dbReference type="InterPro" id="IPR010090">
    <property type="entry name" value="Phage_tape_meas"/>
</dbReference>
<protein>
    <submittedName>
        <fullName evidence="6">Phage tail tape measure protein</fullName>
    </submittedName>
</protein>
<evidence type="ECO:0000256" key="2">
    <source>
        <dbReference type="SAM" id="Coils"/>
    </source>
</evidence>
<feature type="transmembrane region" description="Helical" evidence="3">
    <location>
        <begin position="593"/>
        <end position="612"/>
    </location>
</feature>
<dbReference type="Proteomes" id="UP000287857">
    <property type="component" value="Unassembled WGS sequence"/>
</dbReference>
<feature type="transmembrane region" description="Helical" evidence="3">
    <location>
        <begin position="660"/>
        <end position="682"/>
    </location>
</feature>
<organism evidence="6 7">
    <name type="scientific">Vagococcus vulneris</name>
    <dbReference type="NCBI Taxonomy" id="1977869"/>
    <lineage>
        <taxon>Bacteria</taxon>
        <taxon>Bacillati</taxon>
        <taxon>Bacillota</taxon>
        <taxon>Bacilli</taxon>
        <taxon>Lactobacillales</taxon>
        <taxon>Enterococcaceae</taxon>
        <taxon>Vagococcus</taxon>
    </lineage>
</organism>
<feature type="coiled-coil region" evidence="2">
    <location>
        <begin position="67"/>
        <end position="129"/>
    </location>
</feature>
<dbReference type="PANTHER" id="PTHR37813">
    <property type="entry name" value="FELS-2 PROPHAGE PROTEIN"/>
    <property type="match status" value="1"/>
</dbReference>
<evidence type="ECO:0000259" key="5">
    <source>
        <dbReference type="Pfam" id="PF10145"/>
    </source>
</evidence>
<dbReference type="Gene3D" id="1.10.530.10">
    <property type="match status" value="1"/>
</dbReference>
<feature type="transmembrane region" description="Helical" evidence="3">
    <location>
        <begin position="778"/>
        <end position="801"/>
    </location>
</feature>
<dbReference type="OrthoDB" id="2137849at2"/>
<keyword evidence="3" id="KW-1133">Transmembrane helix</keyword>
<accession>A0A429ZT73</accession>
<dbReference type="InterPro" id="IPR023346">
    <property type="entry name" value="Lysozyme-like_dom_sf"/>
</dbReference>
<feature type="domain" description="Phage tail tape measure protein" evidence="5">
    <location>
        <begin position="210"/>
        <end position="412"/>
    </location>
</feature>
<dbReference type="PANTHER" id="PTHR37813:SF1">
    <property type="entry name" value="FELS-2 PROPHAGE PROTEIN"/>
    <property type="match status" value="1"/>
</dbReference>
<dbReference type="InterPro" id="IPR008258">
    <property type="entry name" value="Transglycosylase_SLT_dom_1"/>
</dbReference>
<dbReference type="Pfam" id="PF01464">
    <property type="entry name" value="SLT"/>
    <property type="match status" value="1"/>
</dbReference>
<evidence type="ECO:0000256" key="1">
    <source>
        <dbReference type="ARBA" id="ARBA00022612"/>
    </source>
</evidence>
<keyword evidence="1" id="KW-1188">Viral release from host cell</keyword>
<feature type="domain" description="Transglycosylase SLT" evidence="4">
    <location>
        <begin position="1242"/>
        <end position="1336"/>
    </location>
</feature>
<sequence length="1441" mass="155407">MERRLFMVKNGKLLGNMVIDLKIDDTAFRKGLEGSKQATRYWMSEMKASMKIMDTAGDKIGLLKSKQEGLTKVIEVQKEKVAELQKRYKGSYDEQGKASAKTLDYARDVRNAEAQLASFEKQLDRTTKELKISQSSLVNSGKVLEGFGKTINKQGKAISSFGSALTKAFSVPVGALIGGSIKAASDFESAFAGVRKTVDASEGEFQRLSNDFRKMSKEIPVSSSALAELGESAGQLGIKTPNIKEFVRVVADLGVATNIVGEEGAQELAKFANITQMSQKDFSRLGSSLVALGNNFSTTESDIMDMSMRLAGAGHQIGMSQSDILGLATSLSSLGIEAEMGGSAISKVMINMKVATVTGLKQMKALEQQTGMTRRELELMKSNDGKSFKALADSIGMTTDEMSKVMKASKDLEGFSHIAGMTAEQFKQAFEKDAVGAIGSFINGLGHAEEKGTSAIELLDEMGIKEVRLRDSLLRAGGAQKLFGDSIDTSNKAWKENTALTKEAETRYGTFKSQLDIFKNKLTDIGIDLGGPFMAAVNDALDALTPFLETISNIAKSFADLPKSTQSTIVQFTAIALAIGPVTWVLGKLIGGFGAFFATLGSGMSTFGKFRIESNLMTKTLPNMMTGFKSVGSSVTTFLVAPFKLLGTAFTFLKSGFGSVITGIGTLLTQGFSLSSMFTGLIGILGSLLNPVTLIIAGIAALAGGIMYLNSQTGSFSATLSLIKDSVFSFFSNVYEGYIKPAFDTVTQAFMTMITTIKAFWDEYGAQIMQALSNFFQLAWAIIQPALGFWTGIFSATFSTIVNLIKIAWDTVIGIFSGVFKILGGLIKVFTGVMTGDWKLAWNGMVDIAKGGWNTIASGIEGFANAVLAVIGGLANGIKKGIIGAINGIIKAVNWVLEKFGADGFDEWEVKEIKVAKVRLPKFATGSDGLPFDTLGVVNDQKGSTHREMIVPPKGQPFIPRGRDVVLPMEKGTQIIPANMTKDILSGLPHFKNGFFGNVWEGTKNTVGKLWGKVKEFTGDIWDYVSNPGDLVKLAVNKFTNIPEFPSFWMDIATGSVKHLSNKMIDFVKEKFTEFEAPGGFDGNVSLGTMGVYQYLVDVAKDVMAKFPGMSITSGYRPGDPYYHGRHQAIDIAYPSGMNGSSKYFAPANYAFSRFPKQVAYVITQGMVRDRMGLSGTGSSGKWVRWPDNDHYDHLHINGSANEGDIVKNSGGGSGGSGQWASLATRALKMEGQFSTANLNAMMRQIQTESGGNPRAINNWDINAINGTPSKGLLQVIDPTFRAYARPGFNKNVYDPLSNMLASIRYAVSRYGSLTAAYRGVGYENGGLITREHLAMVGEGNKPEMVIPLTRESRAIELINRAKTMLGISDSGTTVVNNNVKLEAIVERLEEKISQQGDVMIKLLEIIASKNLNIDGKEMSSSISNYQGNNVSKLAYGKGVL</sequence>
<feature type="transmembrane region" description="Helical" evidence="3">
    <location>
        <begin position="632"/>
        <end position="653"/>
    </location>
</feature>
<evidence type="ECO:0000313" key="6">
    <source>
        <dbReference type="EMBL" id="RST96941.1"/>
    </source>
</evidence>
<keyword evidence="3" id="KW-0472">Membrane</keyword>
<gene>
    <name evidence="6" type="ORF">CBF37_10310</name>
</gene>
<proteinExistence type="predicted"/>
<dbReference type="EMBL" id="NGJS01000020">
    <property type="protein sequence ID" value="RST96941.1"/>
    <property type="molecule type" value="Genomic_DNA"/>
</dbReference>
<evidence type="ECO:0000259" key="4">
    <source>
        <dbReference type="Pfam" id="PF01464"/>
    </source>
</evidence>
<comment type="caution">
    <text evidence="6">The sequence shown here is derived from an EMBL/GenBank/DDBJ whole genome shotgun (WGS) entry which is preliminary data.</text>
</comment>
<dbReference type="CDD" id="cd13402">
    <property type="entry name" value="LT_TF-like"/>
    <property type="match status" value="1"/>
</dbReference>
<evidence type="ECO:0000313" key="7">
    <source>
        <dbReference type="Proteomes" id="UP000287857"/>
    </source>
</evidence>
<dbReference type="SUPFAM" id="SSF53955">
    <property type="entry name" value="Lysozyme-like"/>
    <property type="match status" value="1"/>
</dbReference>
<reference evidence="6 7" key="1">
    <citation type="submission" date="2017-05" db="EMBL/GenBank/DDBJ databases">
        <title>Vagococcus spp. assemblies.</title>
        <authorList>
            <person name="Gulvik C.A."/>
        </authorList>
    </citation>
    <scope>NUCLEOTIDE SEQUENCE [LARGE SCALE GENOMIC DNA]</scope>
    <source>
        <strain evidence="6 7">SS1995</strain>
    </source>
</reference>
<feature type="transmembrane region" description="Helical" evidence="3">
    <location>
        <begin position="688"/>
        <end position="709"/>
    </location>
</feature>